<feature type="domain" description="Piezo non-specific cation channel cap" evidence="2">
    <location>
        <begin position="296"/>
        <end position="437"/>
    </location>
</feature>
<gene>
    <name evidence="5" type="primary">LOC106477358</name>
</gene>
<keyword evidence="4" id="KW-1185">Reference proteome</keyword>
<feature type="non-terminal residue" evidence="5">
    <location>
        <position position="445"/>
    </location>
</feature>
<dbReference type="InterPro" id="IPR056770">
    <property type="entry name" value="Piezo_THU9_anchor"/>
</dbReference>
<dbReference type="Proteomes" id="UP000694941">
    <property type="component" value="Unplaced"/>
</dbReference>
<feature type="transmembrane region" description="Helical" evidence="1">
    <location>
        <begin position="162"/>
        <end position="181"/>
    </location>
</feature>
<reference evidence="5" key="1">
    <citation type="submission" date="2025-08" db="UniProtKB">
        <authorList>
            <consortium name="RefSeq"/>
        </authorList>
    </citation>
    <scope>IDENTIFICATION</scope>
    <source>
        <tissue evidence="5">Muscle</tissue>
    </source>
</reference>
<dbReference type="PANTHER" id="PTHR47049:SF2">
    <property type="entry name" value="PIEZO-TYPE MECHANOSENSITIVE ION CHANNEL HOMOLOG"/>
    <property type="match status" value="1"/>
</dbReference>
<feature type="transmembrane region" description="Helical" evidence="1">
    <location>
        <begin position="130"/>
        <end position="150"/>
    </location>
</feature>
<evidence type="ECO:0000313" key="4">
    <source>
        <dbReference type="Proteomes" id="UP000694941"/>
    </source>
</evidence>
<feature type="domain" description="Piezo THU9 and anchor" evidence="3">
    <location>
        <begin position="37"/>
        <end position="260"/>
    </location>
</feature>
<proteinExistence type="predicted"/>
<dbReference type="Pfam" id="PF24874">
    <property type="entry name" value="Piezo_THU9_anchor"/>
    <property type="match status" value="1"/>
</dbReference>
<protein>
    <submittedName>
        <fullName evidence="5">Piezo-type mechanosensitive ion channel component 2-like</fullName>
    </submittedName>
</protein>
<evidence type="ECO:0000259" key="2">
    <source>
        <dbReference type="Pfam" id="PF12166"/>
    </source>
</evidence>
<evidence type="ECO:0000313" key="5">
    <source>
        <dbReference type="RefSeq" id="XP_013793390.1"/>
    </source>
</evidence>
<dbReference type="GeneID" id="106477358"/>
<feature type="transmembrane region" description="Helical" evidence="1">
    <location>
        <begin position="94"/>
        <end position="115"/>
    </location>
</feature>
<evidence type="ECO:0000259" key="3">
    <source>
        <dbReference type="Pfam" id="PF24874"/>
    </source>
</evidence>
<dbReference type="RefSeq" id="XP_013793390.1">
    <property type="nucleotide sequence ID" value="XM_013937936.1"/>
</dbReference>
<dbReference type="Pfam" id="PF12166">
    <property type="entry name" value="Piezo_cap"/>
    <property type="match status" value="1"/>
</dbReference>
<accession>A0ABM1C382</accession>
<keyword evidence="1" id="KW-0812">Transmembrane</keyword>
<feature type="non-terminal residue" evidence="5">
    <location>
        <position position="1"/>
    </location>
</feature>
<keyword evidence="1" id="KW-0472">Membrane</keyword>
<dbReference type="PANTHER" id="PTHR47049">
    <property type="entry name" value="PIEZO-TYPE MECHANOSENSITIVE ION CHANNEL HOMOLOG"/>
    <property type="match status" value="1"/>
</dbReference>
<keyword evidence="1" id="KW-1133">Transmembrane helix</keyword>
<sequence length="445" mass="51730">EQEPVKGISLAEILFRYTEPFKTFFTNLLSPEYRVTVDVYAFMFFCDFINFLIVVFGYWAFGVPIPFLIMLIAQFALIVIDRALYLRKYIFGKLFFQIILVFIVHVWMFFILPAVTEREFTSPNTLPPKLWYFIKCVYLLLSAYQIRSGYPTRILGNFFCKKYNYINLFLFKGYMLIPFLYELRSLMDWIWTDTSMNIGNWLKMEDIFTNIYLLKCIRRVEAEYPTPRGAKRTSLVKYGVGGFLLFIIILIIWFPLLIFALGNTVGLPNGPYDCTVEITIGGYEPIFKMSAQRNSLKSFTQNDWDKMVYYYRSDPSAQTFLANYDIRDITVVELNGNSTSVWAVSPPSQAALITELLSNETELNVKLSWSFSRDPKSSEVEKTVNNEHVIKLNNLEDRDLREKLANMLNGSRSTDEITLPYLFPKYLKVPGRGRPSPVTALVKSN</sequence>
<evidence type="ECO:0000256" key="1">
    <source>
        <dbReference type="SAM" id="Phobius"/>
    </source>
</evidence>
<name>A0ABM1C382_LIMPO</name>
<dbReference type="InterPro" id="IPR031334">
    <property type="entry name" value="Piezo_cap_dom"/>
</dbReference>
<feature type="transmembrane region" description="Helical" evidence="1">
    <location>
        <begin position="238"/>
        <end position="261"/>
    </location>
</feature>
<organism evidence="4 5">
    <name type="scientific">Limulus polyphemus</name>
    <name type="common">Atlantic horseshoe crab</name>
    <dbReference type="NCBI Taxonomy" id="6850"/>
    <lineage>
        <taxon>Eukaryota</taxon>
        <taxon>Metazoa</taxon>
        <taxon>Ecdysozoa</taxon>
        <taxon>Arthropoda</taxon>
        <taxon>Chelicerata</taxon>
        <taxon>Merostomata</taxon>
        <taxon>Xiphosura</taxon>
        <taxon>Limulidae</taxon>
        <taxon>Limulus</taxon>
    </lineage>
</organism>
<dbReference type="InterPro" id="IPR027272">
    <property type="entry name" value="Piezo"/>
</dbReference>